<dbReference type="InterPro" id="IPR008972">
    <property type="entry name" value="Cupredoxin"/>
</dbReference>
<dbReference type="PANTHER" id="PTHR11709">
    <property type="entry name" value="MULTI-COPPER OXIDASE"/>
    <property type="match status" value="1"/>
</dbReference>
<comment type="similarity">
    <text evidence="1">Belongs to the multicopper oxidase family.</text>
</comment>
<comment type="caution">
    <text evidence="5">The sequence shown here is derived from an EMBL/GenBank/DDBJ whole genome shotgun (WGS) entry which is preliminary data.</text>
</comment>
<evidence type="ECO:0000313" key="6">
    <source>
        <dbReference type="Proteomes" id="UP000037751"/>
    </source>
</evidence>
<organism evidence="5 6">
    <name type="scientific">Malassezia pachydermatis</name>
    <dbReference type="NCBI Taxonomy" id="77020"/>
    <lineage>
        <taxon>Eukaryota</taxon>
        <taxon>Fungi</taxon>
        <taxon>Dikarya</taxon>
        <taxon>Basidiomycota</taxon>
        <taxon>Ustilaginomycotina</taxon>
        <taxon>Malasseziomycetes</taxon>
        <taxon>Malasseziales</taxon>
        <taxon>Malasseziaceae</taxon>
        <taxon>Malassezia</taxon>
    </lineage>
</organism>
<reference evidence="5 6" key="1">
    <citation type="submission" date="2015-07" db="EMBL/GenBank/DDBJ databases">
        <title>Draft Genome Sequence of Malassezia furfur CBS1878 and Malassezia pachydermatis CBS1879.</title>
        <authorList>
            <person name="Triana S."/>
            <person name="Ohm R."/>
            <person name="Gonzalez A."/>
            <person name="DeCock H."/>
            <person name="Restrepo S."/>
            <person name="Celis A."/>
        </authorList>
    </citation>
    <scope>NUCLEOTIDE SEQUENCE [LARGE SCALE GENOMIC DNA]</scope>
    <source>
        <strain evidence="5 6">CBS 1879</strain>
    </source>
</reference>
<evidence type="ECO:0000256" key="1">
    <source>
        <dbReference type="ARBA" id="ARBA00010609"/>
    </source>
</evidence>
<dbReference type="PANTHER" id="PTHR11709:SF361">
    <property type="entry name" value="IRON TRANSPORT MULTICOPPER OXIDASE FET3"/>
    <property type="match status" value="1"/>
</dbReference>
<sequence>MIVPEVAYNFFALFSSYNNGLRLISIDNVTYMKPLVSTLFTALSEGNDLMEKEEFTKPLETVQSAIQNQKSGYHPFHLHSHNFQVVHRSDYVFSPVPKINSLFNFSQLNPMRRDTIVIALFGSATLRFVAYNPGVWCVHCYIAWHLSQGMAKMFESSAILQEKQQLPDEMVDHCKKQGIPHTGNAGGVANSTHNFGLYPLPPIPLSDITFKGAPGAQAKRVLHPGQLV</sequence>
<dbReference type="Proteomes" id="UP000037751">
    <property type="component" value="Unassembled WGS sequence"/>
</dbReference>
<dbReference type="GO" id="GO:0033215">
    <property type="term" value="P:reductive iron assimilation"/>
    <property type="evidence" value="ECO:0007669"/>
    <property type="project" value="TreeGrafter"/>
</dbReference>
<feature type="domain" description="Plastocyanin-like" evidence="4">
    <location>
        <begin position="60"/>
        <end position="155"/>
    </location>
</feature>
<dbReference type="GO" id="GO:0004322">
    <property type="term" value="F:ferroxidase activity"/>
    <property type="evidence" value="ECO:0007669"/>
    <property type="project" value="TreeGrafter"/>
</dbReference>
<keyword evidence="3" id="KW-0560">Oxidoreductase</keyword>
<dbReference type="GO" id="GO:0005507">
    <property type="term" value="F:copper ion binding"/>
    <property type="evidence" value="ECO:0007669"/>
    <property type="project" value="InterPro"/>
</dbReference>
<dbReference type="PROSITE" id="PS00079">
    <property type="entry name" value="MULTICOPPER_OXIDASE1"/>
    <property type="match status" value="1"/>
</dbReference>
<name>A0A0M9VMN5_9BASI</name>
<evidence type="ECO:0000259" key="4">
    <source>
        <dbReference type="Pfam" id="PF07731"/>
    </source>
</evidence>
<dbReference type="RefSeq" id="XP_017990055.1">
    <property type="nucleotide sequence ID" value="XM_018134825.1"/>
</dbReference>
<evidence type="ECO:0000256" key="3">
    <source>
        <dbReference type="ARBA" id="ARBA00023002"/>
    </source>
</evidence>
<dbReference type="GO" id="GO:0010106">
    <property type="term" value="P:cellular response to iron ion starvation"/>
    <property type="evidence" value="ECO:0007669"/>
    <property type="project" value="TreeGrafter"/>
</dbReference>
<gene>
    <name evidence="5" type="ORF">Malapachy_0300</name>
</gene>
<dbReference type="VEuPathDB" id="FungiDB:Malapachy_0300"/>
<dbReference type="STRING" id="77020.A0A0M9VMN5"/>
<keyword evidence="6" id="KW-1185">Reference proteome</keyword>
<dbReference type="Pfam" id="PF07731">
    <property type="entry name" value="Cu-oxidase_2"/>
    <property type="match status" value="1"/>
</dbReference>
<dbReference type="InterPro" id="IPR045087">
    <property type="entry name" value="Cu-oxidase_fam"/>
</dbReference>
<protein>
    <submittedName>
        <fullName evidence="5">Iron transport multicopper oxidase</fullName>
    </submittedName>
</protein>
<dbReference type="SUPFAM" id="SSF49503">
    <property type="entry name" value="Cupredoxins"/>
    <property type="match status" value="1"/>
</dbReference>
<keyword evidence="2" id="KW-0479">Metal-binding</keyword>
<dbReference type="GO" id="GO:0033573">
    <property type="term" value="C:high-affinity iron permease complex"/>
    <property type="evidence" value="ECO:0007669"/>
    <property type="project" value="TreeGrafter"/>
</dbReference>
<dbReference type="AlphaFoldDB" id="A0A0M9VMN5"/>
<proteinExistence type="inferred from homology"/>
<dbReference type="Gene3D" id="2.60.40.420">
    <property type="entry name" value="Cupredoxins - blue copper proteins"/>
    <property type="match status" value="1"/>
</dbReference>
<dbReference type="InterPro" id="IPR033138">
    <property type="entry name" value="Cu_oxidase_CS"/>
</dbReference>
<accession>A0A0M9VMN5</accession>
<dbReference type="OrthoDB" id="2121828at2759"/>
<evidence type="ECO:0000256" key="2">
    <source>
        <dbReference type="ARBA" id="ARBA00022723"/>
    </source>
</evidence>
<dbReference type="InterPro" id="IPR011706">
    <property type="entry name" value="Cu-oxidase_C"/>
</dbReference>
<dbReference type="EMBL" id="LGAV01000014">
    <property type="protein sequence ID" value="KOS12423.1"/>
    <property type="molecule type" value="Genomic_DNA"/>
</dbReference>
<evidence type="ECO:0000313" key="5">
    <source>
        <dbReference type="EMBL" id="KOS12423.1"/>
    </source>
</evidence>
<dbReference type="GeneID" id="28726700"/>